<evidence type="ECO:0000313" key="4">
    <source>
        <dbReference type="Proteomes" id="UP000653305"/>
    </source>
</evidence>
<comment type="caution">
    <text evidence="3">The sequence shown here is derived from an EMBL/GenBank/DDBJ whole genome shotgun (WGS) entry which is preliminary data.</text>
</comment>
<dbReference type="PANTHER" id="PTHR23201:SF92">
    <property type="entry name" value="GIBBERELLIN-REGULATED PROTEIN 12"/>
    <property type="match status" value="1"/>
</dbReference>
<dbReference type="PANTHER" id="PTHR23201">
    <property type="entry name" value="EXTENSIN, PROLINE-RICH PROTEIN"/>
    <property type="match status" value="1"/>
</dbReference>
<dbReference type="Pfam" id="PF02704">
    <property type="entry name" value="GASA"/>
    <property type="match status" value="1"/>
</dbReference>
<accession>A0A830CGV1</accession>
<keyword evidence="4" id="KW-1185">Reference proteome</keyword>
<dbReference type="OrthoDB" id="1886938at2759"/>
<name>A0A830CGV1_9LAMI</name>
<reference evidence="3" key="1">
    <citation type="submission" date="2020-07" db="EMBL/GenBank/DDBJ databases">
        <title>Ethylene signaling mediates host invasion by parasitic plants.</title>
        <authorList>
            <person name="Yoshida S."/>
        </authorList>
    </citation>
    <scope>NUCLEOTIDE SEQUENCE</scope>
    <source>
        <strain evidence="3">Okayama</strain>
    </source>
</reference>
<dbReference type="EMBL" id="BMAC01000055">
    <property type="protein sequence ID" value="GFP83022.1"/>
    <property type="molecule type" value="Genomic_DNA"/>
</dbReference>
<sequence>LLLTGCGRECIRRCSGGSHTNLCESYCRHCCNVCKCMPPGHAGSHKECCPCYNNWKESDGGPHCP</sequence>
<feature type="non-terminal residue" evidence="3">
    <location>
        <position position="1"/>
    </location>
</feature>
<comment type="similarity">
    <text evidence="1">Belongs to the GASA family.</text>
</comment>
<organism evidence="3 4">
    <name type="scientific">Phtheirospermum japonicum</name>
    <dbReference type="NCBI Taxonomy" id="374723"/>
    <lineage>
        <taxon>Eukaryota</taxon>
        <taxon>Viridiplantae</taxon>
        <taxon>Streptophyta</taxon>
        <taxon>Embryophyta</taxon>
        <taxon>Tracheophyta</taxon>
        <taxon>Spermatophyta</taxon>
        <taxon>Magnoliopsida</taxon>
        <taxon>eudicotyledons</taxon>
        <taxon>Gunneridae</taxon>
        <taxon>Pentapetalae</taxon>
        <taxon>asterids</taxon>
        <taxon>lamiids</taxon>
        <taxon>Lamiales</taxon>
        <taxon>Orobanchaceae</taxon>
        <taxon>Orobanchaceae incertae sedis</taxon>
        <taxon>Phtheirospermum</taxon>
    </lineage>
</organism>
<evidence type="ECO:0000313" key="3">
    <source>
        <dbReference type="EMBL" id="GFP94385.1"/>
    </source>
</evidence>
<dbReference type="Proteomes" id="UP000653305">
    <property type="component" value="Unassembled WGS sequence"/>
</dbReference>
<gene>
    <name evidence="2" type="ORF">PHJA_000445300</name>
    <name evidence="3" type="ORF">PHJA_001582900</name>
</gene>
<dbReference type="EMBL" id="BMAC01000348">
    <property type="protein sequence ID" value="GFP94385.1"/>
    <property type="molecule type" value="Genomic_DNA"/>
</dbReference>
<proteinExistence type="inferred from homology"/>
<dbReference type="AlphaFoldDB" id="A0A830CGV1"/>
<protein>
    <submittedName>
        <fullName evidence="3">Gibberellin-regulated protein 6</fullName>
    </submittedName>
</protein>
<dbReference type="InterPro" id="IPR003854">
    <property type="entry name" value="GASA"/>
</dbReference>
<evidence type="ECO:0000313" key="2">
    <source>
        <dbReference type="EMBL" id="GFP83022.1"/>
    </source>
</evidence>
<evidence type="ECO:0000256" key="1">
    <source>
        <dbReference type="ARBA" id="ARBA00010582"/>
    </source>
</evidence>